<comment type="similarity">
    <text evidence="1">Belongs to the SMP-30/CGR1 family.</text>
</comment>
<feature type="domain" description="SMP-30/Gluconolactonase/LRE-like region" evidence="2">
    <location>
        <begin position="22"/>
        <end position="261"/>
    </location>
</feature>
<dbReference type="Proteomes" id="UP001595456">
    <property type="component" value="Unassembled WGS sequence"/>
</dbReference>
<organism evidence="3 4">
    <name type="scientific">Alteraurantiacibacter palmitatis</name>
    <dbReference type="NCBI Taxonomy" id="2054628"/>
    <lineage>
        <taxon>Bacteria</taxon>
        <taxon>Pseudomonadati</taxon>
        <taxon>Pseudomonadota</taxon>
        <taxon>Alphaproteobacteria</taxon>
        <taxon>Sphingomonadales</taxon>
        <taxon>Erythrobacteraceae</taxon>
        <taxon>Alteraurantiacibacter</taxon>
    </lineage>
</organism>
<dbReference type="InterPro" id="IPR013658">
    <property type="entry name" value="SGL"/>
</dbReference>
<protein>
    <submittedName>
        <fullName evidence="3">SMP-30/gluconolactonase/LRE family protein</fullName>
        <ecNumber evidence="3">3.1.1.99</ecNumber>
    </submittedName>
</protein>
<dbReference type="Pfam" id="PF08450">
    <property type="entry name" value="SGL"/>
    <property type="match status" value="1"/>
</dbReference>
<keyword evidence="3" id="KW-0378">Hydrolase</keyword>
<comment type="caution">
    <text evidence="3">The sequence shown here is derived from an EMBL/GenBank/DDBJ whole genome shotgun (WGS) entry which is preliminary data.</text>
</comment>
<accession>A0ABV7E410</accession>
<keyword evidence="4" id="KW-1185">Reference proteome</keyword>
<dbReference type="EC" id="3.1.1.99" evidence="3"/>
<evidence type="ECO:0000256" key="1">
    <source>
        <dbReference type="ARBA" id="ARBA00008853"/>
    </source>
</evidence>
<dbReference type="PANTHER" id="PTHR10907">
    <property type="entry name" value="REGUCALCIN"/>
    <property type="match status" value="1"/>
</dbReference>
<evidence type="ECO:0000313" key="4">
    <source>
        <dbReference type="Proteomes" id="UP001595456"/>
    </source>
</evidence>
<evidence type="ECO:0000313" key="3">
    <source>
        <dbReference type="EMBL" id="MFC3096331.1"/>
    </source>
</evidence>
<reference evidence="4" key="1">
    <citation type="journal article" date="2019" name="Int. J. Syst. Evol. Microbiol.">
        <title>The Global Catalogue of Microorganisms (GCM) 10K type strain sequencing project: providing services to taxonomists for standard genome sequencing and annotation.</title>
        <authorList>
            <consortium name="The Broad Institute Genomics Platform"/>
            <consortium name="The Broad Institute Genome Sequencing Center for Infectious Disease"/>
            <person name="Wu L."/>
            <person name="Ma J."/>
        </authorList>
    </citation>
    <scope>NUCLEOTIDE SEQUENCE [LARGE SCALE GENOMIC DNA]</scope>
    <source>
        <strain evidence="4">KCTC 52607</strain>
    </source>
</reference>
<gene>
    <name evidence="3" type="ORF">ACFODU_00765</name>
</gene>
<name>A0ABV7E410_9SPHN</name>
<sequence>MIDGGRGDAMQITRLNLPRRSVGEGPVWDVAEQALYYIDILEQKVLRWHPQSDERREWLVPSMIGSMALRESGGAILALVDGIHTLDFDTGEVSPLALMEPASSAVQLADGKVDRAGRFVFGTSHRKAAEPVGGLYTLDRGEIRQLDSGLTLGNGPCWSPDNATLYHADSMAQAIYAYDYDLANGAASNRRLFFDTTPYGPIPDGATVDAHGDMWVAICEGGVVLCLSPEGEVKRVIDIPTRLPASCMFFGPDLDRLFVPSIDPSFLGRDPAEGDGWAYVIDGLGVQGLPEPRYRG</sequence>
<dbReference type="InterPro" id="IPR005511">
    <property type="entry name" value="SMP-30"/>
</dbReference>
<dbReference type="PRINTS" id="PR01790">
    <property type="entry name" value="SMP30FAMILY"/>
</dbReference>
<proteinExistence type="inferred from homology"/>
<evidence type="ECO:0000259" key="2">
    <source>
        <dbReference type="Pfam" id="PF08450"/>
    </source>
</evidence>
<dbReference type="EMBL" id="JBHRST010000001">
    <property type="protein sequence ID" value="MFC3096331.1"/>
    <property type="molecule type" value="Genomic_DNA"/>
</dbReference>
<dbReference type="Gene3D" id="2.120.10.30">
    <property type="entry name" value="TolB, C-terminal domain"/>
    <property type="match status" value="1"/>
</dbReference>
<dbReference type="InterPro" id="IPR011042">
    <property type="entry name" value="6-blade_b-propeller_TolB-like"/>
</dbReference>
<dbReference type="GO" id="GO:0016787">
    <property type="term" value="F:hydrolase activity"/>
    <property type="evidence" value="ECO:0007669"/>
    <property type="project" value="UniProtKB-KW"/>
</dbReference>
<dbReference type="PANTHER" id="PTHR10907:SF47">
    <property type="entry name" value="REGUCALCIN"/>
    <property type="match status" value="1"/>
</dbReference>
<dbReference type="SUPFAM" id="SSF63829">
    <property type="entry name" value="Calcium-dependent phosphotriesterase"/>
    <property type="match status" value="1"/>
</dbReference>